<proteinExistence type="predicted"/>
<dbReference type="EMBL" id="KV878680">
    <property type="protein sequence ID" value="OJJ76539.1"/>
    <property type="molecule type" value="Genomic_DNA"/>
</dbReference>
<feature type="compositionally biased region" description="Acidic residues" evidence="1">
    <location>
        <begin position="307"/>
        <end position="320"/>
    </location>
</feature>
<dbReference type="RefSeq" id="XP_067483786.1">
    <property type="nucleotide sequence ID" value="XM_067622318.1"/>
</dbReference>
<evidence type="ECO:0000313" key="3">
    <source>
        <dbReference type="EMBL" id="OJJ76539.1"/>
    </source>
</evidence>
<dbReference type="Pfam" id="PF12898">
    <property type="entry name" value="Stc1"/>
    <property type="match status" value="1"/>
</dbReference>
<dbReference type="VEuPathDB" id="FungiDB:ASPBRDRAFT_26984"/>
<reference evidence="4" key="1">
    <citation type="journal article" date="2017" name="Genome Biol.">
        <title>Comparative genomics reveals high biological diversity and specific adaptations in the industrially and medically important fungal genus Aspergillus.</title>
        <authorList>
            <person name="de Vries R.P."/>
            <person name="Riley R."/>
            <person name="Wiebenga A."/>
            <person name="Aguilar-Osorio G."/>
            <person name="Amillis S."/>
            <person name="Uchima C.A."/>
            <person name="Anderluh G."/>
            <person name="Asadollahi M."/>
            <person name="Askin M."/>
            <person name="Barry K."/>
            <person name="Battaglia E."/>
            <person name="Bayram O."/>
            <person name="Benocci T."/>
            <person name="Braus-Stromeyer S.A."/>
            <person name="Caldana C."/>
            <person name="Canovas D."/>
            <person name="Cerqueira G.C."/>
            <person name="Chen F."/>
            <person name="Chen W."/>
            <person name="Choi C."/>
            <person name="Clum A."/>
            <person name="Dos Santos R.A."/>
            <person name="Damasio A.R."/>
            <person name="Diallinas G."/>
            <person name="Emri T."/>
            <person name="Fekete E."/>
            <person name="Flipphi M."/>
            <person name="Freyberg S."/>
            <person name="Gallo A."/>
            <person name="Gournas C."/>
            <person name="Habgood R."/>
            <person name="Hainaut M."/>
            <person name="Harispe M.L."/>
            <person name="Henrissat B."/>
            <person name="Hilden K.S."/>
            <person name="Hope R."/>
            <person name="Hossain A."/>
            <person name="Karabika E."/>
            <person name="Karaffa L."/>
            <person name="Karanyi Z."/>
            <person name="Krasevec N."/>
            <person name="Kuo A."/>
            <person name="Kusch H."/>
            <person name="LaButti K."/>
            <person name="Lagendijk E.L."/>
            <person name="Lapidus A."/>
            <person name="Levasseur A."/>
            <person name="Lindquist E."/>
            <person name="Lipzen A."/>
            <person name="Logrieco A.F."/>
            <person name="MacCabe A."/>
            <person name="Maekelae M.R."/>
            <person name="Malavazi I."/>
            <person name="Melin P."/>
            <person name="Meyer V."/>
            <person name="Mielnichuk N."/>
            <person name="Miskei M."/>
            <person name="Molnar A.P."/>
            <person name="Mule G."/>
            <person name="Ngan C.Y."/>
            <person name="Orejas M."/>
            <person name="Orosz E."/>
            <person name="Ouedraogo J.P."/>
            <person name="Overkamp K.M."/>
            <person name="Park H.-S."/>
            <person name="Perrone G."/>
            <person name="Piumi F."/>
            <person name="Punt P.J."/>
            <person name="Ram A.F."/>
            <person name="Ramon A."/>
            <person name="Rauscher S."/>
            <person name="Record E."/>
            <person name="Riano-Pachon D.M."/>
            <person name="Robert V."/>
            <person name="Roehrig J."/>
            <person name="Ruller R."/>
            <person name="Salamov A."/>
            <person name="Salih N.S."/>
            <person name="Samson R.A."/>
            <person name="Sandor E."/>
            <person name="Sanguinetti M."/>
            <person name="Schuetze T."/>
            <person name="Sepcic K."/>
            <person name="Shelest E."/>
            <person name="Sherlock G."/>
            <person name="Sophianopoulou V."/>
            <person name="Squina F.M."/>
            <person name="Sun H."/>
            <person name="Susca A."/>
            <person name="Todd R.B."/>
            <person name="Tsang A."/>
            <person name="Unkles S.E."/>
            <person name="van de Wiele N."/>
            <person name="van Rossen-Uffink D."/>
            <person name="Oliveira J.V."/>
            <person name="Vesth T.C."/>
            <person name="Visser J."/>
            <person name="Yu J.-H."/>
            <person name="Zhou M."/>
            <person name="Andersen M.R."/>
            <person name="Archer D.B."/>
            <person name="Baker S.E."/>
            <person name="Benoit I."/>
            <person name="Brakhage A.A."/>
            <person name="Braus G.H."/>
            <person name="Fischer R."/>
            <person name="Frisvad J.C."/>
            <person name="Goldman G.H."/>
            <person name="Houbraken J."/>
            <person name="Oakley B."/>
            <person name="Pocsi I."/>
            <person name="Scazzocchio C."/>
            <person name="Seiboth B."/>
            <person name="vanKuyk P.A."/>
            <person name="Wortman J."/>
            <person name="Dyer P.S."/>
            <person name="Grigoriev I.V."/>
        </authorList>
    </citation>
    <scope>NUCLEOTIDE SEQUENCE [LARGE SCALE GENOMIC DNA]</scope>
    <source>
        <strain evidence="4">CBS 101740 / IMI 381727 / IBT 21946</strain>
    </source>
</reference>
<feature type="region of interest" description="Disordered" evidence="1">
    <location>
        <begin position="184"/>
        <end position="230"/>
    </location>
</feature>
<evidence type="ECO:0000259" key="2">
    <source>
        <dbReference type="Pfam" id="PF12898"/>
    </source>
</evidence>
<organism evidence="3 4">
    <name type="scientific">Aspergillus brasiliensis (strain CBS 101740 / IMI 381727 / IBT 21946)</name>
    <dbReference type="NCBI Taxonomy" id="767769"/>
    <lineage>
        <taxon>Eukaryota</taxon>
        <taxon>Fungi</taxon>
        <taxon>Dikarya</taxon>
        <taxon>Ascomycota</taxon>
        <taxon>Pezizomycotina</taxon>
        <taxon>Eurotiomycetes</taxon>
        <taxon>Eurotiomycetidae</taxon>
        <taxon>Eurotiales</taxon>
        <taxon>Aspergillaceae</taxon>
        <taxon>Aspergillus</taxon>
        <taxon>Aspergillus subgen. Circumdati</taxon>
    </lineage>
</organism>
<protein>
    <recommendedName>
        <fullName evidence="2">Stc1 domain-containing protein</fullName>
    </recommendedName>
</protein>
<accession>A0A1L9UY90</accession>
<feature type="domain" description="Stc1" evidence="2">
    <location>
        <begin position="35"/>
        <end position="118"/>
    </location>
</feature>
<dbReference type="Proteomes" id="UP000184499">
    <property type="component" value="Unassembled WGS sequence"/>
</dbReference>
<dbReference type="STRING" id="767769.A0A1L9UY90"/>
<dbReference type="OrthoDB" id="3514033at2759"/>
<evidence type="ECO:0000256" key="1">
    <source>
        <dbReference type="SAM" id="MobiDB-lite"/>
    </source>
</evidence>
<name>A0A1L9UY90_ASPBC</name>
<dbReference type="AlphaFoldDB" id="A0A1L9UY90"/>
<feature type="region of interest" description="Disordered" evidence="1">
    <location>
        <begin position="264"/>
        <end position="320"/>
    </location>
</feature>
<dbReference type="GeneID" id="93574806"/>
<feature type="compositionally biased region" description="Basic and acidic residues" evidence="1">
    <location>
        <begin position="208"/>
        <end position="225"/>
    </location>
</feature>
<gene>
    <name evidence="3" type="ORF">ASPBRDRAFT_26984</name>
</gene>
<dbReference type="OMA" id="ARCMNCV"/>
<keyword evidence="4" id="KW-1185">Reference proteome</keyword>
<evidence type="ECO:0000313" key="4">
    <source>
        <dbReference type="Proteomes" id="UP000184499"/>
    </source>
</evidence>
<dbReference type="InterPro" id="IPR024630">
    <property type="entry name" value="Stc1"/>
</dbReference>
<sequence length="320" mass="34707">MPSRRATVVPSAFAGGYSQAVRNRLDKVVFPDRIKCGTCKKFRYIGAFSNRQLDILRNAVVVEGAAPATSGHARCRQCTGPGNTELKCAQCDRVKSIDEFAKNQRQERDAARCMNCVQKHTETEPLVDEIKQITEGGDTTASSITVGNPHDLYFYTTCALVAIQAGGSSLAESLRRIQISGAHNEGSICSDDQDDDEDLSTGGGVFLEPRHTDENSSTNRGKEKVFTGYDPQGNPHIITHRAEATQSCHSGWSVWGVKNKALGSEAGPAKAPPKRESKFAKIPGGRFEKHEMPSMSIPESSGATIPSDDEEESEELDGFL</sequence>